<dbReference type="InterPro" id="IPR014710">
    <property type="entry name" value="RmlC-like_jellyroll"/>
</dbReference>
<dbReference type="Pfam" id="PF15977">
    <property type="entry name" value="HTH_46"/>
    <property type="match status" value="1"/>
</dbReference>
<dbReference type="InterPro" id="IPR041687">
    <property type="entry name" value="HTH_46"/>
</dbReference>
<accession>A0AAE4DQ54</accession>
<dbReference type="InterPro" id="IPR018490">
    <property type="entry name" value="cNMP-bd_dom_sf"/>
</dbReference>
<dbReference type="RefSeq" id="WP_310826837.1">
    <property type="nucleotide sequence ID" value="NZ_JAQGEC010000014.1"/>
</dbReference>
<evidence type="ECO:0000313" key="2">
    <source>
        <dbReference type="EMBL" id="MDR9891637.1"/>
    </source>
</evidence>
<evidence type="ECO:0000313" key="3">
    <source>
        <dbReference type="Proteomes" id="UP001248822"/>
    </source>
</evidence>
<dbReference type="SUPFAM" id="SSF51206">
    <property type="entry name" value="cAMP-binding domain-like"/>
    <property type="match status" value="1"/>
</dbReference>
<dbReference type="Proteomes" id="UP001248822">
    <property type="component" value="Unassembled WGS sequence"/>
</dbReference>
<gene>
    <name evidence="2" type="ORF">O7047_15555</name>
</gene>
<dbReference type="AlphaFoldDB" id="A0AAE4DQ54"/>
<evidence type="ECO:0000259" key="1">
    <source>
        <dbReference type="Pfam" id="PF15977"/>
    </source>
</evidence>
<comment type="caution">
    <text evidence="2">The sequence shown here is derived from an EMBL/GenBank/DDBJ whole genome shotgun (WGS) entry which is preliminary data.</text>
</comment>
<name>A0AAE4DQ54_9ENTR</name>
<feature type="domain" description="IprA winged helix-turn-helix" evidence="1">
    <location>
        <begin position="145"/>
        <end position="211"/>
    </location>
</feature>
<reference evidence="2" key="1">
    <citation type="submission" date="2022-12" db="EMBL/GenBank/DDBJ databases">
        <title>NDM-1 containing novel ST 2018 Pseudenterobacter timonensis.</title>
        <authorList>
            <person name="Halder G."/>
            <person name="Mandal S."/>
            <person name="Dutta S."/>
        </authorList>
    </citation>
    <scope>NUCLEOTIDE SEQUENCE</scope>
    <source>
        <strain evidence="2">CNCI147</strain>
    </source>
</reference>
<dbReference type="EMBL" id="JAQGEC010000014">
    <property type="protein sequence ID" value="MDR9891637.1"/>
    <property type="molecule type" value="Genomic_DNA"/>
</dbReference>
<dbReference type="Gene3D" id="2.60.120.10">
    <property type="entry name" value="Jelly Rolls"/>
    <property type="match status" value="1"/>
</dbReference>
<proteinExistence type="predicted"/>
<organism evidence="2 3">
    <name type="scientific">Pseudenterobacter timonensis</name>
    <dbReference type="NCBI Taxonomy" id="1755099"/>
    <lineage>
        <taxon>Bacteria</taxon>
        <taxon>Pseudomonadati</taxon>
        <taxon>Pseudomonadota</taxon>
        <taxon>Gammaproteobacteria</taxon>
        <taxon>Enterobacterales</taxon>
        <taxon>Enterobacteriaceae</taxon>
        <taxon>Pseudenterobacter</taxon>
    </lineage>
</organism>
<protein>
    <submittedName>
        <fullName evidence="2">Helix-turn-helix domain-containing protein</fullName>
    </submittedName>
</protein>
<sequence>MNTKCDISSLIQYKPIEEIENIIQKVSPFANPFTAARGEILRYTAGNKPHCYLLHSGSVTLNRRGDGMVLNTENAPFVLGVSNQYASNGNLYLKVVENAQLSRLSVERFNLLTESYNLWRDLSYLMIYNVSRVYAHITMISQMSSYDLIRFQLQELMDEPDAIRLNTTAANYIMNRTYLSRSGVMRILSVLRNKGYITLQRGVLVRLDALPESLVG</sequence>